<evidence type="ECO:0000313" key="4">
    <source>
        <dbReference type="Proteomes" id="UP000318801"/>
    </source>
</evidence>
<gene>
    <name evidence="3" type="ORF">FJU08_05920</name>
</gene>
<dbReference type="AlphaFoldDB" id="A0A506UGL0"/>
<dbReference type="InterPro" id="IPR016181">
    <property type="entry name" value="Acyl_CoA_acyltransferase"/>
</dbReference>
<dbReference type="RefSeq" id="WP_141148035.1">
    <property type="nucleotide sequence ID" value="NZ_VHLG01000002.1"/>
</dbReference>
<sequence length="197" mass="21647">MLPLACAHQTRRLVLRRPSHDDLFFAQALYARPEMRPGADDLNAEPPARIARRFRGEIRHWQDYGFGRYLLERDHIPVGFAGLTLNGPVGGLNLSYHLHPDHWGLGLAHEAVSAILDAAGDIHGDTPVVAVVHPENQASLGVLRKTGFRACGTVRLGDADWRRHIRGDASQMPWPGMPPGAIAASGRDRSGVIPRRS</sequence>
<dbReference type="PROSITE" id="PS51186">
    <property type="entry name" value="GNAT"/>
    <property type="match status" value="1"/>
</dbReference>
<dbReference type="Gene3D" id="3.40.630.30">
    <property type="match status" value="1"/>
</dbReference>
<dbReference type="EMBL" id="VHLG01000002">
    <property type="protein sequence ID" value="TPW32525.1"/>
    <property type="molecule type" value="Genomic_DNA"/>
</dbReference>
<dbReference type="PANTHER" id="PTHR43792">
    <property type="entry name" value="GNAT FAMILY, PUTATIVE (AFU_ORTHOLOGUE AFUA_3G00765)-RELATED-RELATED"/>
    <property type="match status" value="1"/>
</dbReference>
<dbReference type="InterPro" id="IPR051531">
    <property type="entry name" value="N-acetyltransferase"/>
</dbReference>
<keyword evidence="4" id="KW-1185">Reference proteome</keyword>
<feature type="region of interest" description="Disordered" evidence="1">
    <location>
        <begin position="168"/>
        <end position="197"/>
    </location>
</feature>
<dbReference type="Pfam" id="PF13302">
    <property type="entry name" value="Acetyltransf_3"/>
    <property type="match status" value="1"/>
</dbReference>
<dbReference type="PANTHER" id="PTHR43792:SF1">
    <property type="entry name" value="N-ACETYLTRANSFERASE DOMAIN-CONTAINING PROTEIN"/>
    <property type="match status" value="1"/>
</dbReference>
<reference evidence="3 4" key="1">
    <citation type="submission" date="2019-06" db="EMBL/GenBank/DDBJ databases">
        <authorList>
            <person name="Li M."/>
        </authorList>
    </citation>
    <scope>NUCLEOTIDE SEQUENCE [LARGE SCALE GENOMIC DNA]</scope>
    <source>
        <strain evidence="3 4">BGMRC2036</strain>
    </source>
</reference>
<dbReference type="GO" id="GO:0016747">
    <property type="term" value="F:acyltransferase activity, transferring groups other than amino-acyl groups"/>
    <property type="evidence" value="ECO:0007669"/>
    <property type="project" value="InterPro"/>
</dbReference>
<proteinExistence type="predicted"/>
<evidence type="ECO:0000256" key="1">
    <source>
        <dbReference type="SAM" id="MobiDB-lite"/>
    </source>
</evidence>
<organism evidence="3 4">
    <name type="scientific">Martelella alba</name>
    <dbReference type="NCBI Taxonomy" id="2590451"/>
    <lineage>
        <taxon>Bacteria</taxon>
        <taxon>Pseudomonadati</taxon>
        <taxon>Pseudomonadota</taxon>
        <taxon>Alphaproteobacteria</taxon>
        <taxon>Hyphomicrobiales</taxon>
        <taxon>Aurantimonadaceae</taxon>
        <taxon>Martelella</taxon>
    </lineage>
</organism>
<feature type="domain" description="N-acetyltransferase" evidence="2">
    <location>
        <begin position="13"/>
        <end position="166"/>
    </location>
</feature>
<name>A0A506UGL0_9HYPH</name>
<dbReference type="OrthoDB" id="6293260at2"/>
<dbReference type="SUPFAM" id="SSF55729">
    <property type="entry name" value="Acyl-CoA N-acyltransferases (Nat)"/>
    <property type="match status" value="1"/>
</dbReference>
<comment type="caution">
    <text evidence="3">The sequence shown here is derived from an EMBL/GenBank/DDBJ whole genome shotgun (WGS) entry which is preliminary data.</text>
</comment>
<dbReference type="Proteomes" id="UP000318801">
    <property type="component" value="Unassembled WGS sequence"/>
</dbReference>
<evidence type="ECO:0000313" key="3">
    <source>
        <dbReference type="EMBL" id="TPW32525.1"/>
    </source>
</evidence>
<keyword evidence="3" id="KW-0808">Transferase</keyword>
<dbReference type="InterPro" id="IPR000182">
    <property type="entry name" value="GNAT_dom"/>
</dbReference>
<accession>A0A506UGL0</accession>
<evidence type="ECO:0000259" key="2">
    <source>
        <dbReference type="PROSITE" id="PS51186"/>
    </source>
</evidence>
<protein>
    <submittedName>
        <fullName evidence="3">GNAT family N-acetyltransferase</fullName>
    </submittedName>
</protein>